<dbReference type="AlphaFoldDB" id="A0A3A6VHN2"/>
<keyword evidence="3" id="KW-0378">Hydrolase</keyword>
<dbReference type="InterPro" id="IPR001466">
    <property type="entry name" value="Beta-lactam-related"/>
</dbReference>
<feature type="compositionally biased region" description="Basic and acidic residues" evidence="1">
    <location>
        <begin position="483"/>
        <end position="493"/>
    </location>
</feature>
<dbReference type="PANTHER" id="PTHR46825">
    <property type="entry name" value="D-ALANYL-D-ALANINE-CARBOXYPEPTIDASE/ENDOPEPTIDASE AMPH"/>
    <property type="match status" value="1"/>
</dbReference>
<protein>
    <submittedName>
        <fullName evidence="3">Class A beta-lactamase-related serine hydrolase</fullName>
    </submittedName>
</protein>
<feature type="domain" description="Beta-lactamase-related" evidence="2">
    <location>
        <begin position="143"/>
        <end position="419"/>
    </location>
</feature>
<comment type="caution">
    <text evidence="3">The sequence shown here is derived from an EMBL/GenBank/DDBJ whole genome shotgun (WGS) entry which is preliminary data.</text>
</comment>
<dbReference type="PANTHER" id="PTHR46825:SF9">
    <property type="entry name" value="BETA-LACTAMASE-RELATED DOMAIN-CONTAINING PROTEIN"/>
    <property type="match status" value="1"/>
</dbReference>
<evidence type="ECO:0000256" key="1">
    <source>
        <dbReference type="SAM" id="MobiDB-lite"/>
    </source>
</evidence>
<name>A0A3A6VHN2_LEGPN</name>
<reference evidence="3 4" key="1">
    <citation type="submission" date="2018-08" db="EMBL/GenBank/DDBJ databases">
        <title>Genome Sequences of Legionella pneumophila subsp. pneumophila Isolates, Recovered from a Drinking Water System in a Large Builging.</title>
        <authorList>
            <person name="Gomez-Alvarez V."/>
            <person name="Boczek L."/>
            <person name="King D."/>
            <person name="Pemberton A."/>
            <person name="Pfaller S."/>
            <person name="Rodgers M."/>
            <person name="Santodomingo J."/>
            <person name="Revetta R."/>
        </authorList>
    </citation>
    <scope>NUCLEOTIDE SEQUENCE [LARGE SCALE GENOMIC DNA]</scope>
    <source>
        <strain evidence="3 4">L01C.1</strain>
    </source>
</reference>
<dbReference type="EMBL" id="QWDR01000001">
    <property type="protein sequence ID" value="RJY34650.1"/>
    <property type="molecule type" value="Genomic_DNA"/>
</dbReference>
<dbReference type="GO" id="GO:0016787">
    <property type="term" value="F:hydrolase activity"/>
    <property type="evidence" value="ECO:0007669"/>
    <property type="project" value="UniProtKB-KW"/>
</dbReference>
<evidence type="ECO:0000313" key="4">
    <source>
        <dbReference type="Proteomes" id="UP000277145"/>
    </source>
</evidence>
<evidence type="ECO:0000313" key="3">
    <source>
        <dbReference type="EMBL" id="RJY34650.1"/>
    </source>
</evidence>
<sequence length="508" mass="56619">MSEFMSYMKIEELLLKDTMRRAQIPGVSIAYVNNQGVISTQEIGLTDGFGLVKMSNDPTRCPFQELVLGSKSELGVGTKNTVITFNKELYYVDQAEKIVRKIPLTEANKIVYEMLHAKCTETYQLADSNEHELIAALTGHMPPTEVKPETVFGAASLSKPVFAYLVQKLIQTNAKNQSEAGFDQFILPEKLKHFDLDTPLFHIIPLEEFNIDGMKFDLSDESIVAYSKVLTARMVLSHTTGLTHGEMKFQFLPNSEEKEHGYSNVGIIYLQQVIEKLTGSDLETLAQKHVFEPCGMIHSTYGLKACAANSLRTTACDYANFVKHLIHDSTIENPFVPHAYMTKDKGQAGAIRIAKGNIPDTILQHVAWGLGWGLQTNDEGRVITAYHSGDMNDYRAWVVIDLQDKDKKNAVVFFANSHNGHILAEQIIPKTMQMEQAANYFFSKWGFARNLAELGGKTTRLGIKSSSGSSDSSPDTSIQDEPVEIKKETEKSDTSSIETYTSGWTFNA</sequence>
<dbReference type="InterPro" id="IPR050491">
    <property type="entry name" value="AmpC-like"/>
</dbReference>
<dbReference type="SUPFAM" id="SSF56601">
    <property type="entry name" value="beta-lactamase/transpeptidase-like"/>
    <property type="match status" value="1"/>
</dbReference>
<gene>
    <name evidence="3" type="ORF">D1H98_07675</name>
</gene>
<dbReference type="Pfam" id="PF00144">
    <property type="entry name" value="Beta-lactamase"/>
    <property type="match status" value="1"/>
</dbReference>
<dbReference type="Proteomes" id="UP000277145">
    <property type="component" value="Unassembled WGS sequence"/>
</dbReference>
<proteinExistence type="predicted"/>
<feature type="compositionally biased region" description="Low complexity" evidence="1">
    <location>
        <begin position="465"/>
        <end position="477"/>
    </location>
</feature>
<feature type="region of interest" description="Disordered" evidence="1">
    <location>
        <begin position="462"/>
        <end position="508"/>
    </location>
</feature>
<feature type="compositionally biased region" description="Polar residues" evidence="1">
    <location>
        <begin position="494"/>
        <end position="508"/>
    </location>
</feature>
<evidence type="ECO:0000259" key="2">
    <source>
        <dbReference type="Pfam" id="PF00144"/>
    </source>
</evidence>
<organism evidence="3 4">
    <name type="scientific">Legionella pneumophila subsp. pneumophila</name>
    <dbReference type="NCBI Taxonomy" id="91891"/>
    <lineage>
        <taxon>Bacteria</taxon>
        <taxon>Pseudomonadati</taxon>
        <taxon>Pseudomonadota</taxon>
        <taxon>Gammaproteobacteria</taxon>
        <taxon>Legionellales</taxon>
        <taxon>Legionellaceae</taxon>
        <taxon>Legionella</taxon>
    </lineage>
</organism>
<dbReference type="InterPro" id="IPR012338">
    <property type="entry name" value="Beta-lactam/transpept-like"/>
</dbReference>
<accession>A0A3A6VHN2</accession>
<dbReference type="Gene3D" id="3.40.710.10">
    <property type="entry name" value="DD-peptidase/beta-lactamase superfamily"/>
    <property type="match status" value="1"/>
</dbReference>